<reference evidence="1 2" key="1">
    <citation type="submission" date="2017-05" db="EMBL/GenBank/DDBJ databases">
        <title>Full genome sequence of Pseudorhodoplanes sinuspersici.</title>
        <authorList>
            <person name="Dastgheib S.M.M."/>
            <person name="Shavandi M."/>
            <person name="Tirandaz H."/>
        </authorList>
    </citation>
    <scope>NUCLEOTIDE SEQUENCE [LARGE SCALE GENOMIC DNA]</scope>
    <source>
        <strain evidence="1 2">RIPI110</strain>
    </source>
</reference>
<dbReference type="GO" id="GO:0016646">
    <property type="term" value="F:oxidoreductase activity, acting on the CH-NH group of donors, NAD or NADP as acceptor"/>
    <property type="evidence" value="ECO:0007669"/>
    <property type="project" value="TreeGrafter"/>
</dbReference>
<dbReference type="EMBL" id="CP021112">
    <property type="protein sequence ID" value="ARQ00489.1"/>
    <property type="molecule type" value="Genomic_DNA"/>
</dbReference>
<organism evidence="1 2">
    <name type="scientific">Pseudorhodoplanes sinuspersici</name>
    <dbReference type="NCBI Taxonomy" id="1235591"/>
    <lineage>
        <taxon>Bacteria</taxon>
        <taxon>Pseudomonadati</taxon>
        <taxon>Pseudomonadota</taxon>
        <taxon>Alphaproteobacteria</taxon>
        <taxon>Hyphomicrobiales</taxon>
        <taxon>Pseudorhodoplanes</taxon>
    </lineage>
</organism>
<dbReference type="AlphaFoldDB" id="A0A1W6ZST7"/>
<dbReference type="CDD" id="cd05244">
    <property type="entry name" value="BVR-B_like_SDR_a"/>
    <property type="match status" value="1"/>
</dbReference>
<evidence type="ECO:0000313" key="2">
    <source>
        <dbReference type="Proteomes" id="UP000194137"/>
    </source>
</evidence>
<gene>
    <name evidence="1" type="ORF">CAK95_16440</name>
</gene>
<dbReference type="InterPro" id="IPR036291">
    <property type="entry name" value="NAD(P)-bd_dom_sf"/>
</dbReference>
<dbReference type="Gene3D" id="3.40.50.720">
    <property type="entry name" value="NAD(P)-binding Rossmann-like Domain"/>
    <property type="match status" value="1"/>
</dbReference>
<sequence>MKIAVIGASGRGGSRIVEELSRRGHDVTAIARHPEKIAKLPNVTAKQGDLYDAGFSDLLKGHDAVVSAVHFMASDPETLIEAVRKAGVKRYAVMGGAGSLEVAPGVQLVDTPNFPAAYKNEALKGGEFLKRLREEKDLDWTFVSPAALIDFGQRTGKFRIGGDQLLVDDKGNSTISFEDFAVAMADELEQHKHSRQRFTVAY</sequence>
<proteinExistence type="predicted"/>
<protein>
    <submittedName>
        <fullName evidence="1">3-beta hydroxysteroid dehydrogenase</fullName>
    </submittedName>
</protein>
<dbReference type="Proteomes" id="UP000194137">
    <property type="component" value="Chromosome"/>
</dbReference>
<dbReference type="RefSeq" id="WP_086088886.1">
    <property type="nucleotide sequence ID" value="NZ_CP021112.1"/>
</dbReference>
<evidence type="ECO:0000313" key="1">
    <source>
        <dbReference type="EMBL" id="ARQ00489.1"/>
    </source>
</evidence>
<dbReference type="OrthoDB" id="7352421at2"/>
<dbReference type="PANTHER" id="PTHR43355:SF2">
    <property type="entry name" value="FLAVIN REDUCTASE (NADPH)"/>
    <property type="match status" value="1"/>
</dbReference>
<dbReference type="PANTHER" id="PTHR43355">
    <property type="entry name" value="FLAVIN REDUCTASE (NADPH)"/>
    <property type="match status" value="1"/>
</dbReference>
<dbReference type="InterPro" id="IPR051606">
    <property type="entry name" value="Polyketide_Oxido-like"/>
</dbReference>
<keyword evidence="2" id="KW-1185">Reference proteome</keyword>
<dbReference type="SUPFAM" id="SSF51735">
    <property type="entry name" value="NAD(P)-binding Rossmann-fold domains"/>
    <property type="match status" value="1"/>
</dbReference>
<name>A0A1W6ZST7_9HYPH</name>
<dbReference type="KEGG" id="psin:CAK95_16440"/>
<dbReference type="Pfam" id="PF13460">
    <property type="entry name" value="NAD_binding_10"/>
    <property type="match status" value="1"/>
</dbReference>
<dbReference type="InterPro" id="IPR016040">
    <property type="entry name" value="NAD(P)-bd_dom"/>
</dbReference>
<accession>A0A1W6ZST7</accession>
<dbReference type="STRING" id="1235591.CAK95_16440"/>